<dbReference type="EMBL" id="QSSQ01000001">
    <property type="protein sequence ID" value="RGM08633.1"/>
    <property type="molecule type" value="Genomic_DNA"/>
</dbReference>
<feature type="transmembrane region" description="Helical" evidence="1">
    <location>
        <begin position="15"/>
        <end position="33"/>
    </location>
</feature>
<comment type="caution">
    <text evidence="2">The sequence shown here is derived from an EMBL/GenBank/DDBJ whole genome shotgun (WGS) entry which is preliminary data.</text>
</comment>
<feature type="transmembrane region" description="Helical" evidence="1">
    <location>
        <begin position="210"/>
        <end position="232"/>
    </location>
</feature>
<evidence type="ECO:0000313" key="2">
    <source>
        <dbReference type="EMBL" id="RGM08633.1"/>
    </source>
</evidence>
<keyword evidence="1" id="KW-0472">Membrane</keyword>
<feature type="transmembrane region" description="Helical" evidence="1">
    <location>
        <begin position="155"/>
        <end position="174"/>
    </location>
</feature>
<dbReference type="InterPro" id="IPR007395">
    <property type="entry name" value="Zn_peptidase_2"/>
</dbReference>
<dbReference type="Pfam" id="PF04298">
    <property type="entry name" value="Zn_peptidase_2"/>
    <property type="match status" value="1"/>
</dbReference>
<evidence type="ECO:0000313" key="3">
    <source>
        <dbReference type="Proteomes" id="UP000261257"/>
    </source>
</evidence>
<accession>A0A3E4UGZ1</accession>
<keyword evidence="1" id="KW-1133">Transmembrane helix</keyword>
<reference evidence="2 3" key="1">
    <citation type="submission" date="2018-08" db="EMBL/GenBank/DDBJ databases">
        <title>A genome reference for cultivated species of the human gut microbiota.</title>
        <authorList>
            <person name="Zou Y."/>
            <person name="Xue W."/>
            <person name="Luo G."/>
        </authorList>
    </citation>
    <scope>NUCLEOTIDE SEQUENCE [LARGE SCALE GENOMIC DNA]</scope>
    <source>
        <strain evidence="2 3">TF05-11AC</strain>
    </source>
</reference>
<sequence>MYYGGLMGYYFDPTWILVIIGAVLSMAASAKVNSTFNKYSKVRSMTGMTGEDAAKRLLNSQGIYDVTVRPVKGQLTDHYDPRTKTVNLSESVFHSTSVAAIGVAAHECGHAMQDNVGYVPLKLRGAIVPVANIGSQAAFPLIIIGVLIGGMGSPLVNIGLILFSLAVIFQLITLPVELNASRRAITLLDQVGILGGQEVNQTRRVLGAAALTYVAALAASVLQLLRLVILFGGRRDND</sequence>
<name>A0A3E4UGZ1_9FIRM</name>
<feature type="transmembrane region" description="Helical" evidence="1">
    <location>
        <begin position="126"/>
        <end position="149"/>
    </location>
</feature>
<dbReference type="RefSeq" id="WP_117620637.1">
    <property type="nucleotide sequence ID" value="NZ_QRQF01000001.1"/>
</dbReference>
<organism evidence="2 3">
    <name type="scientific">Hungatella hathewayi</name>
    <dbReference type="NCBI Taxonomy" id="154046"/>
    <lineage>
        <taxon>Bacteria</taxon>
        <taxon>Bacillati</taxon>
        <taxon>Bacillota</taxon>
        <taxon>Clostridia</taxon>
        <taxon>Lachnospirales</taxon>
        <taxon>Lachnospiraceae</taxon>
        <taxon>Hungatella</taxon>
    </lineage>
</organism>
<protein>
    <submittedName>
        <fullName evidence="2">Peptidase</fullName>
    </submittedName>
</protein>
<keyword evidence="1" id="KW-0812">Transmembrane</keyword>
<proteinExistence type="predicted"/>
<dbReference type="PANTHER" id="PTHR36434">
    <property type="entry name" value="MEMBRANE PROTEASE YUGP-RELATED"/>
    <property type="match status" value="1"/>
</dbReference>
<gene>
    <name evidence="2" type="ORF">DXC39_01310</name>
</gene>
<dbReference type="Proteomes" id="UP000261257">
    <property type="component" value="Unassembled WGS sequence"/>
</dbReference>
<dbReference type="PANTHER" id="PTHR36434:SF1">
    <property type="entry name" value="MEMBRANE PROTEASE YUGP-RELATED"/>
    <property type="match status" value="1"/>
</dbReference>
<dbReference type="AlphaFoldDB" id="A0A3E4UGZ1"/>
<evidence type="ECO:0000256" key="1">
    <source>
        <dbReference type="SAM" id="Phobius"/>
    </source>
</evidence>